<dbReference type="SUPFAM" id="SSF52540">
    <property type="entry name" value="P-loop containing nucleoside triphosphate hydrolases"/>
    <property type="match status" value="1"/>
</dbReference>
<evidence type="ECO:0000313" key="1">
    <source>
        <dbReference type="EMBL" id="GHA71032.1"/>
    </source>
</evidence>
<dbReference type="PANTHER" id="PTHR11070:SF67">
    <property type="entry name" value="DNA 3'-5' HELICASE"/>
    <property type="match status" value="1"/>
</dbReference>
<organism evidence="1 2">
    <name type="scientific">Formosimonas limnophila</name>
    <dbReference type="NCBI Taxonomy" id="1384487"/>
    <lineage>
        <taxon>Bacteria</taxon>
        <taxon>Pseudomonadati</taxon>
        <taxon>Pseudomonadota</taxon>
        <taxon>Betaproteobacteria</taxon>
        <taxon>Burkholderiales</taxon>
        <taxon>Burkholderiaceae</taxon>
        <taxon>Formosimonas</taxon>
    </lineage>
</organism>
<protein>
    <recommendedName>
        <fullName evidence="3">DNA helicase</fullName>
    </recommendedName>
</protein>
<dbReference type="EMBL" id="BMZG01000004">
    <property type="protein sequence ID" value="GHA71032.1"/>
    <property type="molecule type" value="Genomic_DNA"/>
</dbReference>
<dbReference type="Gene3D" id="3.40.50.300">
    <property type="entry name" value="P-loop containing nucleotide triphosphate hydrolases"/>
    <property type="match status" value="1"/>
</dbReference>
<dbReference type="RefSeq" id="WP_189492473.1">
    <property type="nucleotide sequence ID" value="NZ_BMZG01000004.1"/>
</dbReference>
<dbReference type="GO" id="GO:0043138">
    <property type="term" value="F:3'-5' DNA helicase activity"/>
    <property type="evidence" value="ECO:0007669"/>
    <property type="project" value="TreeGrafter"/>
</dbReference>
<reference evidence="1" key="1">
    <citation type="journal article" date="2014" name="Int. J. Syst. Evol. Microbiol.">
        <title>Complete genome sequence of Corynebacterium casei LMG S-19264T (=DSM 44701T), isolated from a smear-ripened cheese.</title>
        <authorList>
            <consortium name="US DOE Joint Genome Institute (JGI-PGF)"/>
            <person name="Walter F."/>
            <person name="Albersmeier A."/>
            <person name="Kalinowski J."/>
            <person name="Ruckert C."/>
        </authorList>
    </citation>
    <scope>NUCLEOTIDE SEQUENCE</scope>
    <source>
        <strain evidence="1">KCTC 32501</strain>
    </source>
</reference>
<keyword evidence="2" id="KW-1185">Reference proteome</keyword>
<dbReference type="GO" id="GO:0005829">
    <property type="term" value="C:cytosol"/>
    <property type="evidence" value="ECO:0007669"/>
    <property type="project" value="TreeGrafter"/>
</dbReference>
<reference evidence="1" key="2">
    <citation type="submission" date="2020-09" db="EMBL/GenBank/DDBJ databases">
        <authorList>
            <person name="Sun Q."/>
            <person name="Kim S."/>
        </authorList>
    </citation>
    <scope>NUCLEOTIDE SEQUENCE</scope>
    <source>
        <strain evidence="1">KCTC 32501</strain>
    </source>
</reference>
<dbReference type="PANTHER" id="PTHR11070">
    <property type="entry name" value="UVRD / RECB / PCRA DNA HELICASE FAMILY MEMBER"/>
    <property type="match status" value="1"/>
</dbReference>
<comment type="caution">
    <text evidence="1">The sequence shown here is derived from an EMBL/GenBank/DDBJ whole genome shotgun (WGS) entry which is preliminary data.</text>
</comment>
<evidence type="ECO:0008006" key="3">
    <source>
        <dbReference type="Google" id="ProtNLM"/>
    </source>
</evidence>
<sequence length="375" mass="43147">MKNKLMIAGAGAGKTHFLVQESLKYPNEKILITTYTQENERSITQRFISLNGCVPKHVTIQTWFSFLLQHGVRPFQGSFNDKLFDIEINGLIINNGREYGSFKNKVGVSFPYPENTDFMRHYFVGKTKILSDRLSKFVFKSNEKTKGAVISRISKIFTHIYVDEVQDLAGYDLALLKLFFESSSKVLLVGDPRQTTFETHYESKHKNYRNGKIKDFLNTEIEVKKTPFEIDEQTLSASHRSNQAICDFSSQLYSNDFEATQPCRCCPNTGIDHQGIFTVNKKNVTQYLEQFKPVQLRWNLKQGVNENFQFCNFGASKGQTYERVLIYPTPKMLNWLKNGENLEGKAKAKLYVAITRAKYSVAFVMDSKIANIQQY</sequence>
<dbReference type="InterPro" id="IPR027417">
    <property type="entry name" value="P-loop_NTPase"/>
</dbReference>
<evidence type="ECO:0000313" key="2">
    <source>
        <dbReference type="Proteomes" id="UP000614287"/>
    </source>
</evidence>
<proteinExistence type="predicted"/>
<dbReference type="GO" id="GO:0003677">
    <property type="term" value="F:DNA binding"/>
    <property type="evidence" value="ECO:0007669"/>
    <property type="project" value="InterPro"/>
</dbReference>
<gene>
    <name evidence="1" type="ORF">GCM10009007_09860</name>
</gene>
<dbReference type="GO" id="GO:0005524">
    <property type="term" value="F:ATP binding"/>
    <property type="evidence" value="ECO:0007669"/>
    <property type="project" value="InterPro"/>
</dbReference>
<dbReference type="InterPro" id="IPR000212">
    <property type="entry name" value="DNA_helicase_UvrD/REP"/>
</dbReference>
<dbReference type="Proteomes" id="UP000614287">
    <property type="component" value="Unassembled WGS sequence"/>
</dbReference>
<accession>A0A8J3CMX0</accession>
<dbReference type="Pfam" id="PF13245">
    <property type="entry name" value="AAA_19"/>
    <property type="match status" value="1"/>
</dbReference>
<dbReference type="AlphaFoldDB" id="A0A8J3CMX0"/>
<name>A0A8J3CMX0_9BURK</name>
<dbReference type="GO" id="GO:0000725">
    <property type="term" value="P:recombinational repair"/>
    <property type="evidence" value="ECO:0007669"/>
    <property type="project" value="TreeGrafter"/>
</dbReference>